<reference evidence="2 4" key="1">
    <citation type="submission" date="2014-04" db="EMBL/GenBank/DDBJ databases">
        <authorList>
            <person name="Bishop-Lilly K.A."/>
            <person name="Broomall S.M."/>
            <person name="Chain P.S."/>
            <person name="Chertkov O."/>
            <person name="Coyne S.R."/>
            <person name="Daligault H.E."/>
            <person name="Davenport K.W."/>
            <person name="Erkkila T."/>
            <person name="Frey K.G."/>
            <person name="Gibbons H.S."/>
            <person name="Gu W."/>
            <person name="Jaissle J."/>
            <person name="Johnson S.L."/>
            <person name="Koroleva G.I."/>
            <person name="Ladner J.T."/>
            <person name="Lo C.-C."/>
            <person name="Minogue T.D."/>
            <person name="Munk C."/>
            <person name="Palacios G.F."/>
            <person name="Redden C.L."/>
            <person name="Rosenzweig C.N."/>
            <person name="Scholz M.B."/>
            <person name="Teshima H."/>
            <person name="Xu Y."/>
        </authorList>
    </citation>
    <scope>NUCLEOTIDE SEQUENCE [LARGE SCALE GENOMIC DNA]</scope>
    <source>
        <strain evidence="4">gladioli</strain>
        <strain evidence="2">Gladioli</strain>
    </source>
</reference>
<dbReference type="InterPro" id="IPR007210">
    <property type="entry name" value="ABC_Gly_betaine_transp_sub-bd"/>
</dbReference>
<evidence type="ECO:0000313" key="3">
    <source>
        <dbReference type="EMBL" id="UWX74846.1"/>
    </source>
</evidence>
<dbReference type="SUPFAM" id="SSF53850">
    <property type="entry name" value="Periplasmic binding protein-like II"/>
    <property type="match status" value="1"/>
</dbReference>
<dbReference type="EMBL" id="CP104215">
    <property type="protein sequence ID" value="UWX74846.1"/>
    <property type="molecule type" value="Genomic_DNA"/>
</dbReference>
<dbReference type="EMBL" id="JPGG01000016">
    <property type="protein sequence ID" value="KGC14842.1"/>
    <property type="molecule type" value="Genomic_DNA"/>
</dbReference>
<evidence type="ECO:0000313" key="2">
    <source>
        <dbReference type="EMBL" id="KGC14842.1"/>
    </source>
</evidence>
<evidence type="ECO:0000259" key="1">
    <source>
        <dbReference type="Pfam" id="PF04069"/>
    </source>
</evidence>
<dbReference type="Gene3D" id="3.40.190.100">
    <property type="entry name" value="Glycine betaine-binding periplasmic protein, domain 2"/>
    <property type="match status" value="1"/>
</dbReference>
<dbReference type="Proteomes" id="UP001059745">
    <property type="component" value="Chromosome 2"/>
</dbReference>
<organism evidence="2 4">
    <name type="scientific">Burkholderia gladioli</name>
    <name type="common">Pseudomonas marginata</name>
    <name type="synonym">Phytomonas marginata</name>
    <dbReference type="NCBI Taxonomy" id="28095"/>
    <lineage>
        <taxon>Bacteria</taxon>
        <taxon>Pseudomonadati</taxon>
        <taxon>Pseudomonadota</taxon>
        <taxon>Betaproteobacteria</taxon>
        <taxon>Burkholderiales</taxon>
        <taxon>Burkholderiaceae</taxon>
        <taxon>Burkholderia</taxon>
    </lineage>
</organism>
<dbReference type="KEGG" id="bgo:BM43_6870"/>
<evidence type="ECO:0000313" key="4">
    <source>
        <dbReference type="Proteomes" id="UP000029590"/>
    </source>
</evidence>
<dbReference type="GO" id="GO:0043190">
    <property type="term" value="C:ATP-binding cassette (ABC) transporter complex"/>
    <property type="evidence" value="ECO:0007669"/>
    <property type="project" value="InterPro"/>
</dbReference>
<dbReference type="Gene3D" id="3.40.190.10">
    <property type="entry name" value="Periplasmic binding protein-like II"/>
    <property type="match status" value="1"/>
</dbReference>
<protein>
    <submittedName>
        <fullName evidence="3">Glycine betaine ABC transporter substrate-binding protein</fullName>
    </submittedName>
    <submittedName>
        <fullName evidence="2">Substrate binding domain of ABC-type glycine betaine transport system family protein</fullName>
    </submittedName>
</protein>
<accession>A0AAP1UQV2</accession>
<reference evidence="3" key="2">
    <citation type="submission" date="2022-09" db="EMBL/GenBank/DDBJ databases">
        <title>Genomic of Burkholderia gladioli.</title>
        <authorList>
            <person name="Wu H."/>
        </authorList>
    </citation>
    <scope>NUCLEOTIDE SEQUENCE</scope>
    <source>
        <strain evidence="3">ZN-S4</strain>
    </source>
</reference>
<dbReference type="Proteomes" id="UP000029590">
    <property type="component" value="Unassembled WGS sequence"/>
</dbReference>
<dbReference type="RefSeq" id="WP_036055008.1">
    <property type="nucleotide sequence ID" value="NZ_CADEPT010000010.1"/>
</dbReference>
<proteinExistence type="predicted"/>
<feature type="domain" description="ABC-type glycine betaine transport system substrate-binding" evidence="1">
    <location>
        <begin position="3"/>
        <end position="244"/>
    </location>
</feature>
<sequence>MSKITIVTIDLSFHRAASAVVQSTLRTYGVESHELLAPHEEAFSLLRERRADMLCSAWLPSSHGQYLGPFETEVEKLAVMYRPYALWGVPDYVPQEAVDTLADLAKPEVAERMNKRIQGIGPGAGISRFSRDIVARYGLDKAGYAFENGTLEDCTDAFENAVKAGQWVVVPLWAPQYLHERYRIRELKDPDGLLGGVDDATLILRKDALHRLPPDAVAALRELTLGNAQVSRLDHQLMRGAATPSS</sequence>
<name>A0AAP1UQV2_BURGA</name>
<dbReference type="GO" id="GO:0022857">
    <property type="term" value="F:transmembrane transporter activity"/>
    <property type="evidence" value="ECO:0007669"/>
    <property type="project" value="InterPro"/>
</dbReference>
<dbReference type="AlphaFoldDB" id="A0AAP1UQV2"/>
<gene>
    <name evidence="2" type="ORF">DM48_897</name>
    <name evidence="3" type="ORF">NYZ96_25385</name>
</gene>
<dbReference type="Pfam" id="PF04069">
    <property type="entry name" value="OpuAC"/>
    <property type="match status" value="1"/>
</dbReference>